<dbReference type="Proteomes" id="UP000238375">
    <property type="component" value="Unassembled WGS sequence"/>
</dbReference>
<comment type="caution">
    <text evidence="1">The sequence shown here is derived from an EMBL/GenBank/DDBJ whole genome shotgun (WGS) entry which is preliminary data.</text>
</comment>
<evidence type="ECO:0000313" key="1">
    <source>
        <dbReference type="EMBL" id="PRY41977.1"/>
    </source>
</evidence>
<dbReference type="RefSeq" id="WP_106137177.1">
    <property type="nucleotide sequence ID" value="NZ_PVTE01000005.1"/>
</dbReference>
<dbReference type="OrthoDB" id="714214at2"/>
<dbReference type="PANTHER" id="PTHR34613:SF1">
    <property type="entry name" value="SLL6017 PROTEIN"/>
    <property type="match status" value="1"/>
</dbReference>
<proteinExistence type="predicted"/>
<gene>
    <name evidence="1" type="ORF">CLV58_105179</name>
</gene>
<keyword evidence="2" id="KW-1185">Reference proteome</keyword>
<sequence length="274" mass="31664">MRKQVNQYDKILRENLEAIIPGLLENVLGITAVESEELPDDLQHTKERKPDVLKKIVNETGDEFVLQIEFQVADEPDMVYRMAEYYIMLERKYRLPVRQFVVFLGATTPQMPTRLNRLTLTFEFPIVSFATLDYHLFLRSNQPEEVLLSILANLGTTDMEAKLVQIVQRVGETSQGDFSFRKHINQLRVLAQLRNLGIKLKEAMDSIEKLISPEKDVFYLMGEEKGEQRGQMKAEERFVRNLLAETNMPADRVAKLAGVSVEFVEQVRQKMAND</sequence>
<organism evidence="1 2">
    <name type="scientific">Spirosoma oryzae</name>
    <dbReference type="NCBI Taxonomy" id="1469603"/>
    <lineage>
        <taxon>Bacteria</taxon>
        <taxon>Pseudomonadati</taxon>
        <taxon>Bacteroidota</taxon>
        <taxon>Cytophagia</taxon>
        <taxon>Cytophagales</taxon>
        <taxon>Cytophagaceae</taxon>
        <taxon>Spirosoma</taxon>
    </lineage>
</organism>
<reference evidence="1 2" key="1">
    <citation type="submission" date="2018-03" db="EMBL/GenBank/DDBJ databases">
        <title>Genomic Encyclopedia of Archaeal and Bacterial Type Strains, Phase II (KMG-II): from individual species to whole genera.</title>
        <authorList>
            <person name="Goeker M."/>
        </authorList>
    </citation>
    <scope>NUCLEOTIDE SEQUENCE [LARGE SCALE GENOMIC DNA]</scope>
    <source>
        <strain evidence="1 2">DSM 28354</strain>
    </source>
</reference>
<name>A0A2T0T8I9_9BACT</name>
<dbReference type="AlphaFoldDB" id="A0A2T0T8I9"/>
<accession>A0A2T0T8I9</accession>
<dbReference type="PANTHER" id="PTHR34613">
    <property type="entry name" value="SLL0800 PROTEIN"/>
    <property type="match status" value="1"/>
</dbReference>
<dbReference type="EMBL" id="PVTE01000005">
    <property type="protein sequence ID" value="PRY41977.1"/>
    <property type="molecule type" value="Genomic_DNA"/>
</dbReference>
<protein>
    <submittedName>
        <fullName evidence="1">Putative transposase/invertase (TIGR01784 family)</fullName>
    </submittedName>
</protein>
<evidence type="ECO:0000313" key="2">
    <source>
        <dbReference type="Proteomes" id="UP000238375"/>
    </source>
</evidence>